<proteinExistence type="predicted"/>
<reference evidence="1 2" key="1">
    <citation type="submission" date="2018-04" db="EMBL/GenBank/DDBJ databases">
        <title>Novel Campyloabacter and Helicobacter Species and Strains.</title>
        <authorList>
            <person name="Mannion A.J."/>
            <person name="Shen Z."/>
            <person name="Fox J.G."/>
        </authorList>
    </citation>
    <scope>NUCLEOTIDE SEQUENCE [LARGE SCALE GENOMIC DNA]</scope>
    <source>
        <strain evidence="1 2">MIT 99-5101</strain>
    </source>
</reference>
<dbReference type="Proteomes" id="UP000256650">
    <property type="component" value="Unassembled WGS sequence"/>
</dbReference>
<gene>
    <name evidence="1" type="ORF">CQA43_07285</name>
</gene>
<dbReference type="EMBL" id="NXLS01000007">
    <property type="protein sequence ID" value="RDU62382.1"/>
    <property type="molecule type" value="Genomic_DNA"/>
</dbReference>
<accession>A0A3D8IB74</accession>
<protein>
    <submittedName>
        <fullName evidence="1">Uncharacterized protein</fullName>
    </submittedName>
</protein>
<evidence type="ECO:0000313" key="1">
    <source>
        <dbReference type="EMBL" id="RDU62382.1"/>
    </source>
</evidence>
<dbReference type="AlphaFoldDB" id="A0A3D8IB74"/>
<comment type="caution">
    <text evidence="1">The sequence shown here is derived from an EMBL/GenBank/DDBJ whole genome shotgun (WGS) entry which is preliminary data.</text>
</comment>
<organism evidence="1 2">
    <name type="scientific">Helicobacter ganmani</name>
    <dbReference type="NCBI Taxonomy" id="60246"/>
    <lineage>
        <taxon>Bacteria</taxon>
        <taxon>Pseudomonadati</taxon>
        <taxon>Campylobacterota</taxon>
        <taxon>Epsilonproteobacteria</taxon>
        <taxon>Campylobacterales</taxon>
        <taxon>Helicobacteraceae</taxon>
        <taxon>Helicobacter</taxon>
    </lineage>
</organism>
<keyword evidence="2" id="KW-1185">Reference proteome</keyword>
<sequence length="65" mass="7612">MSAEKSKLNFPQNLKDSTESLESMCQKSFLKAMQIARQIFCKKVKKSMLRVKILLKYNDKVESRL</sequence>
<name>A0A3D8IB74_9HELI</name>
<evidence type="ECO:0000313" key="2">
    <source>
        <dbReference type="Proteomes" id="UP000256650"/>
    </source>
</evidence>